<dbReference type="GO" id="GO:0005509">
    <property type="term" value="F:calcium ion binding"/>
    <property type="evidence" value="ECO:0007669"/>
    <property type="project" value="InterPro"/>
</dbReference>
<dbReference type="FunFam" id="1.10.238.10:FF:000178">
    <property type="entry name" value="Calmodulin-2 A"/>
    <property type="match status" value="1"/>
</dbReference>
<dbReference type="GO" id="GO:0043226">
    <property type="term" value="C:organelle"/>
    <property type="evidence" value="ECO:0007669"/>
    <property type="project" value="UniProtKB-ARBA"/>
</dbReference>
<evidence type="ECO:0000313" key="7">
    <source>
        <dbReference type="Proteomes" id="UP001370490"/>
    </source>
</evidence>
<keyword evidence="2" id="KW-0677">Repeat</keyword>
<dbReference type="Pfam" id="PF13499">
    <property type="entry name" value="EF-hand_7"/>
    <property type="match status" value="1"/>
</dbReference>
<name>A0AAN8VD88_9MAGN</name>
<dbReference type="InterPro" id="IPR039647">
    <property type="entry name" value="EF_hand_pair_protein_CML-like"/>
</dbReference>
<sequence>MSNSSSLLNSSPSPVLSPGPRRSNDSFSHSPERMHRRIFQFFDKDGDGKISAFELQSCLRRLGRELTPEEAQSAVEYSNADGDAALRFDDFSKLLTTTESEESGDDKGEIREAFRTYAGDTNTMSVTSKSLKRMLNRVGESTSLQHCKSMIRSFELNGDGVLSIDEFKLMMH</sequence>
<dbReference type="InterPro" id="IPR018247">
    <property type="entry name" value="EF_Hand_1_Ca_BS"/>
</dbReference>
<dbReference type="InterPro" id="IPR002048">
    <property type="entry name" value="EF_hand_dom"/>
</dbReference>
<comment type="caution">
    <text evidence="6">The sequence shown here is derived from an EMBL/GenBank/DDBJ whole genome shotgun (WGS) entry which is preliminary data.</text>
</comment>
<protein>
    <submittedName>
        <fullName evidence="6">EF-hand domain</fullName>
    </submittedName>
</protein>
<dbReference type="SUPFAM" id="SSF47473">
    <property type="entry name" value="EF-hand"/>
    <property type="match status" value="1"/>
</dbReference>
<organism evidence="6 7">
    <name type="scientific">Dillenia turbinata</name>
    <dbReference type="NCBI Taxonomy" id="194707"/>
    <lineage>
        <taxon>Eukaryota</taxon>
        <taxon>Viridiplantae</taxon>
        <taxon>Streptophyta</taxon>
        <taxon>Embryophyta</taxon>
        <taxon>Tracheophyta</taxon>
        <taxon>Spermatophyta</taxon>
        <taxon>Magnoliopsida</taxon>
        <taxon>eudicotyledons</taxon>
        <taxon>Gunneridae</taxon>
        <taxon>Pentapetalae</taxon>
        <taxon>Dilleniales</taxon>
        <taxon>Dilleniaceae</taxon>
        <taxon>Dillenia</taxon>
    </lineage>
</organism>
<dbReference type="Pfam" id="PF13833">
    <property type="entry name" value="EF-hand_8"/>
    <property type="match status" value="1"/>
</dbReference>
<feature type="compositionally biased region" description="Low complexity" evidence="4">
    <location>
        <begin position="1"/>
        <end position="18"/>
    </location>
</feature>
<evidence type="ECO:0000313" key="6">
    <source>
        <dbReference type="EMBL" id="KAK6932888.1"/>
    </source>
</evidence>
<dbReference type="SMART" id="SM00054">
    <property type="entry name" value="EFh"/>
    <property type="match status" value="2"/>
</dbReference>
<evidence type="ECO:0000256" key="1">
    <source>
        <dbReference type="ARBA" id="ARBA00022723"/>
    </source>
</evidence>
<feature type="domain" description="EF-hand" evidence="5">
    <location>
        <begin position="30"/>
        <end position="65"/>
    </location>
</feature>
<accession>A0AAN8VD88</accession>
<proteinExistence type="predicted"/>
<dbReference type="AlphaFoldDB" id="A0AAN8VD88"/>
<evidence type="ECO:0000259" key="5">
    <source>
        <dbReference type="PROSITE" id="PS50222"/>
    </source>
</evidence>
<dbReference type="Gene3D" id="1.10.238.10">
    <property type="entry name" value="EF-hand"/>
    <property type="match status" value="2"/>
</dbReference>
<evidence type="ECO:0000256" key="4">
    <source>
        <dbReference type="SAM" id="MobiDB-lite"/>
    </source>
</evidence>
<keyword evidence="7" id="KW-1185">Reference proteome</keyword>
<evidence type="ECO:0000256" key="2">
    <source>
        <dbReference type="ARBA" id="ARBA00022737"/>
    </source>
</evidence>
<dbReference type="Proteomes" id="UP001370490">
    <property type="component" value="Unassembled WGS sequence"/>
</dbReference>
<gene>
    <name evidence="6" type="ORF">RJ641_002512</name>
</gene>
<dbReference type="PROSITE" id="PS00018">
    <property type="entry name" value="EF_HAND_1"/>
    <property type="match status" value="1"/>
</dbReference>
<dbReference type="PANTHER" id="PTHR10891">
    <property type="entry name" value="EF-HAND CALCIUM-BINDING DOMAIN CONTAINING PROTEIN"/>
    <property type="match status" value="1"/>
</dbReference>
<keyword evidence="1" id="KW-0479">Metal-binding</keyword>
<evidence type="ECO:0000256" key="3">
    <source>
        <dbReference type="ARBA" id="ARBA00022837"/>
    </source>
</evidence>
<dbReference type="InterPro" id="IPR011992">
    <property type="entry name" value="EF-hand-dom_pair"/>
</dbReference>
<reference evidence="6 7" key="1">
    <citation type="submission" date="2023-12" db="EMBL/GenBank/DDBJ databases">
        <title>A high-quality genome assembly for Dillenia turbinata (Dilleniales).</title>
        <authorList>
            <person name="Chanderbali A."/>
        </authorList>
    </citation>
    <scope>NUCLEOTIDE SEQUENCE [LARGE SCALE GENOMIC DNA]</scope>
    <source>
        <strain evidence="6">LSX21</strain>
        <tissue evidence="6">Leaf</tissue>
    </source>
</reference>
<dbReference type="PROSITE" id="PS50222">
    <property type="entry name" value="EF_HAND_2"/>
    <property type="match status" value="2"/>
</dbReference>
<dbReference type="EMBL" id="JBAMMX010000010">
    <property type="protein sequence ID" value="KAK6932888.1"/>
    <property type="molecule type" value="Genomic_DNA"/>
</dbReference>
<feature type="region of interest" description="Disordered" evidence="4">
    <location>
        <begin position="1"/>
        <end position="31"/>
    </location>
</feature>
<feature type="domain" description="EF-hand" evidence="5">
    <location>
        <begin position="142"/>
        <end position="172"/>
    </location>
</feature>
<keyword evidence="3" id="KW-0106">Calcium</keyword>